<dbReference type="InterPro" id="IPR013783">
    <property type="entry name" value="Ig-like_fold"/>
</dbReference>
<feature type="signal peptide" evidence="2">
    <location>
        <begin position="1"/>
        <end position="27"/>
    </location>
</feature>
<dbReference type="NCBIfam" id="TIGR04183">
    <property type="entry name" value="Por_Secre_tail"/>
    <property type="match status" value="1"/>
</dbReference>
<dbReference type="SUPFAM" id="SSF49899">
    <property type="entry name" value="Concanavalin A-like lectins/glucanases"/>
    <property type="match status" value="3"/>
</dbReference>
<dbReference type="PANTHER" id="PTHR42812">
    <property type="entry name" value="BETA-XYLOSIDASE"/>
    <property type="match status" value="1"/>
</dbReference>
<dbReference type="CDD" id="cd00063">
    <property type="entry name" value="FN3"/>
    <property type="match status" value="1"/>
</dbReference>
<dbReference type="PROSITE" id="PS50853">
    <property type="entry name" value="FN3"/>
    <property type="match status" value="1"/>
</dbReference>
<dbReference type="InterPro" id="IPR013320">
    <property type="entry name" value="ConA-like_dom_sf"/>
</dbReference>
<protein>
    <recommendedName>
        <fullName evidence="3">Fibronectin type-III domain-containing protein</fullName>
    </recommendedName>
</protein>
<feature type="chain" id="PRO_5012672893" description="Fibronectin type-III domain-containing protein" evidence="2">
    <location>
        <begin position="28"/>
        <end position="1828"/>
    </location>
</feature>
<keyword evidence="5" id="KW-1185">Reference proteome</keyword>
<dbReference type="InterPro" id="IPR008963">
    <property type="entry name" value="Purple_acid_Pase-like_N"/>
</dbReference>
<name>A0A265US62_9FLAO</name>
<dbReference type="Pfam" id="PF05345">
    <property type="entry name" value="He_PIG"/>
    <property type="match status" value="1"/>
</dbReference>
<dbReference type="GO" id="GO:0005509">
    <property type="term" value="F:calcium ion binding"/>
    <property type="evidence" value="ECO:0007669"/>
    <property type="project" value="InterPro"/>
</dbReference>
<proteinExistence type="predicted"/>
<dbReference type="Gene3D" id="2.60.120.200">
    <property type="match status" value="3"/>
</dbReference>
<gene>
    <name evidence="4" type="ORF">CA834_10895</name>
</gene>
<dbReference type="InterPro" id="IPR051795">
    <property type="entry name" value="Glycosyl_Hydrlase_43"/>
</dbReference>
<dbReference type="Pfam" id="PF16656">
    <property type="entry name" value="Pur_ac_phosph_N"/>
    <property type="match status" value="1"/>
</dbReference>
<evidence type="ECO:0000313" key="4">
    <source>
        <dbReference type="EMBL" id="OZV68145.1"/>
    </source>
</evidence>
<dbReference type="GO" id="GO:0016020">
    <property type="term" value="C:membrane"/>
    <property type="evidence" value="ECO:0007669"/>
    <property type="project" value="InterPro"/>
</dbReference>
<dbReference type="EMBL" id="NGJN01000005">
    <property type="protein sequence ID" value="OZV68145.1"/>
    <property type="molecule type" value="Genomic_DNA"/>
</dbReference>
<accession>A0A265US62</accession>
<dbReference type="SMART" id="SM00089">
    <property type="entry name" value="PKD"/>
    <property type="match status" value="2"/>
</dbReference>
<dbReference type="SUPFAM" id="SSF49313">
    <property type="entry name" value="Cadherin-like"/>
    <property type="match status" value="2"/>
</dbReference>
<dbReference type="Pfam" id="PF17963">
    <property type="entry name" value="Big_9"/>
    <property type="match status" value="1"/>
</dbReference>
<dbReference type="InterPro" id="IPR026444">
    <property type="entry name" value="Secre_tail"/>
</dbReference>
<comment type="caution">
    <text evidence="4">The sequence shown here is derived from an EMBL/GenBank/DDBJ whole genome shotgun (WGS) entry which is preliminary data.</text>
</comment>
<evidence type="ECO:0000313" key="5">
    <source>
        <dbReference type="Proteomes" id="UP000216840"/>
    </source>
</evidence>
<organism evidence="4 5">
    <name type="scientific">Winogradskyella aurantia</name>
    <dbReference type="NCBI Taxonomy" id="1915063"/>
    <lineage>
        <taxon>Bacteria</taxon>
        <taxon>Pseudomonadati</taxon>
        <taxon>Bacteroidota</taxon>
        <taxon>Flavobacteriia</taxon>
        <taxon>Flavobacteriales</taxon>
        <taxon>Flavobacteriaceae</taxon>
        <taxon>Winogradskyella</taxon>
    </lineage>
</organism>
<sequence>MKKLNPYFYLIVLFLALTLMSFHTVQAQTSPVIDIWYGDTQKFGNIGEPQVWCNILGNIMDDGTITSFTYSLNGGTPVDLNIGPDNRRLENSGDFNIDIAATDLLPGSNTVLITAIDDQLNTSTKTVTINYTDGNVWPIPYDIDWSSLNNDITQINDVSHVVDGKFLLTPDGVRTDEPGYDRLIALGDKTSTNYEVLVPITIHSMESDGGVGVLLRWKGHTSTPVSCTQPQCGYFPLGAISWFRSNRLEFYQGNSVGFTRQLEVTYMFRTSVETDAVSGNTNYRIKFWEQGTAEPDAWNLEQTEGTSDLQEGSLMLIAHKTDVTFGDVIVTPGSLSISNVQTQLSNNNTEATITWNTNQPASSRVDYGPTAVFEDGFVEDTNLVTTHSITLTGLTADTIYQYKISGSNSVESVERTDLILSTFTSGIKSDDFCGNTLDAVWTFDNPLNDANFALTGSGTNDAFLEIAVPAGPEHQIFTSGINAPNLMQTINNSDFEVEVKFESGVISPQYQQQGILVKESDTRYLRFEFYSKDDEKTYLYAQAFSLTGAQAAFVNDDIFSEGAAPLYMRVKRVGNQWTLSYSENGTDFIIGATFFNDMVPTQIGPYAGNATGNSSPAHTAKIDYFLNIDDPISAEDGCDAPQPPVLAAIGNQLVDEESSLQLTLTATDGDGDDASIVFSELGLPSFCLLTDNNDGTATLSIDPQLGDAGTFTTTITVTDADGLTDSEAFDIVVNSIAPSNLVSDDFCDNTLNSIWTFNDPLVDADFELTGSGTNNALLEISVPGGLEHQLWEDGILAPHVLQASNNTDFELEVKMDSPVNAPQYQQQGIIVKQDDNNFLRFEMYSSNSNTQLLAAILEGTGPPLTSALPIVNINIGDLNTTAPVYMRVTRVGNLWTQSYSFDGATWETAGSFNHTLVVSGVGLYSGNALGASSPGHTAKFDYFLNSVDPISDEDGCDAPQSPVLAAIGDQSVQEGSTLPLTLMATDADGNDVDIVFSETGLPSFASLTNNNDGTATIDINPQLGDAGTYPVTITVTDNEGFTDEETFDIIVSSGTVSSLVSDDFCDDELNPAWTFIDPQSDGSFALTGSGTSNAYLEISVPADSSHEMWTSGIQAPHVLQTCNNTDFEIEVKLDSGVTSPQFQEQGILIKQDEFNFLRFEFFSTDSNTRIFASILQSPSNTLPLNSNNKVNADVLLLNTAPLYMRIKREGDLWTQWYSTDGSTWEEAVNFTHALVVSGIGLYSGNAGTHPAHTAQFDYFKNLADPITNEDNCCITTTAATWNGSVSSNWDDINNWTPNEVPTECSVITIPLTANPPTITGTTVVKDVNIDAGSNMVVPSGASLTISGDLNMFSGSNSYSGLVVNGDVIVEGTAKYHRYTNANLNRNDLIAPPLAGQTWSSFLTSDGNYNANILFNDGVAIPNTQYLFGPFEKGTTDDYVIYNYNDVETLTLGRGYRAATNTPEIDGNGEPLIFTGELFNSEVEVGISDDISGAFHEWNLIGNPYPAYLDVDAFLNHVGTVSGVTNLSLLAETTAAIYGYNADTSVSIWTITNLVEGPELIAPGQGFFVSSKNPSASLEFTKDMQVLGNSDDFILGREANDTNFIKLKAMSTDEISSISVYFHDNGSTGLDIGYDAAVFGGSIPEFSLFSHLVEDNEGVPMVIQTLHSDDINDVIIPLSFHANQGQQITFSLDSYDLPSSVEVYLEDNVNNTYTLLNTSSYVFTSGIAINGSGRFFLHFTSDALSVGEASLNALNIYTNQENRNIVIEGNLLGLTKASVFDLLGRRVLLQELDTSLNKNSLDANTLSSGVYVVKLQDGNQQLTKKVILK</sequence>
<dbReference type="PANTHER" id="PTHR42812:SF14">
    <property type="entry name" value="SECRETED PROTEIN"/>
    <property type="match status" value="1"/>
</dbReference>
<dbReference type="Gene3D" id="2.60.40.10">
    <property type="entry name" value="Immunoglobulins"/>
    <property type="match status" value="2"/>
</dbReference>
<dbReference type="InterPro" id="IPR015914">
    <property type="entry name" value="PAPs_N"/>
</dbReference>
<dbReference type="SUPFAM" id="SSF49363">
    <property type="entry name" value="Purple acid phosphatase, N-terminal domain"/>
    <property type="match status" value="1"/>
</dbReference>
<dbReference type="GO" id="GO:0003993">
    <property type="term" value="F:acid phosphatase activity"/>
    <property type="evidence" value="ECO:0007669"/>
    <property type="project" value="InterPro"/>
</dbReference>
<dbReference type="InterPro" id="IPR003961">
    <property type="entry name" value="FN3_dom"/>
</dbReference>
<dbReference type="GO" id="GO:0004553">
    <property type="term" value="F:hydrolase activity, hydrolyzing O-glycosyl compounds"/>
    <property type="evidence" value="ECO:0007669"/>
    <property type="project" value="UniProtKB-ARBA"/>
</dbReference>
<dbReference type="Pfam" id="PF18962">
    <property type="entry name" value="Por_Secre_tail"/>
    <property type="match status" value="1"/>
</dbReference>
<evidence type="ECO:0000256" key="1">
    <source>
        <dbReference type="ARBA" id="ARBA00022729"/>
    </source>
</evidence>
<evidence type="ECO:0000259" key="3">
    <source>
        <dbReference type="PROSITE" id="PS50853"/>
    </source>
</evidence>
<reference evidence="4 5" key="1">
    <citation type="submission" date="2017-05" db="EMBL/GenBank/DDBJ databases">
        <title>The draft genome sequence of Idiomarina salinarum WNB302.</title>
        <authorList>
            <person name="Sun Y."/>
            <person name="Chen B."/>
            <person name="Du Z."/>
        </authorList>
    </citation>
    <scope>NUCLEOTIDE SEQUENCE [LARGE SCALE GENOMIC DNA]</scope>
    <source>
        <strain evidence="4 5">WNB302</strain>
    </source>
</reference>
<dbReference type="RefSeq" id="WP_094968731.1">
    <property type="nucleotide sequence ID" value="NZ_NGJN01000005.1"/>
</dbReference>
<dbReference type="GO" id="GO:0005975">
    <property type="term" value="P:carbohydrate metabolic process"/>
    <property type="evidence" value="ECO:0007669"/>
    <property type="project" value="UniProtKB-ARBA"/>
</dbReference>
<dbReference type="Gene3D" id="2.60.40.380">
    <property type="entry name" value="Purple acid phosphatase-like, N-terminal"/>
    <property type="match status" value="1"/>
</dbReference>
<keyword evidence="1 2" id="KW-0732">Signal</keyword>
<feature type="domain" description="Fibronectin type-III" evidence="3">
    <location>
        <begin position="336"/>
        <end position="430"/>
    </location>
</feature>
<dbReference type="InterPro" id="IPR015919">
    <property type="entry name" value="Cadherin-like_sf"/>
</dbReference>
<dbReference type="OrthoDB" id="9802683at2"/>
<dbReference type="Proteomes" id="UP000216840">
    <property type="component" value="Unassembled WGS sequence"/>
</dbReference>
<evidence type="ECO:0000256" key="2">
    <source>
        <dbReference type="SAM" id="SignalP"/>
    </source>
</evidence>
<dbReference type="InterPro" id="IPR022409">
    <property type="entry name" value="PKD/Chitinase_dom"/>
</dbReference>